<evidence type="ECO:0000313" key="19">
    <source>
        <dbReference type="Proteomes" id="UP000223913"/>
    </source>
</evidence>
<sequence length="267" mass="29921">MQKLNLNYFHIAFLLLLSTTSCVTHSELLNFSQGEPFPDQPETISELPQLKIQPDDLISIKVHALEEPAAAIPYNIDPLNANVNNLGGSNVRPLIGYLVDRDGFITFPVLGRLYIGGMTTTGVENLIIGLLKPDELKDPMVSVRLINFRITVLGEVSNPGTFSVATERITILDALGLAGDLQPYANRTNILITREQNGERFFGRINLQDRNIFESDFFYLKQNDFVYVEPLPERTASLRDQTQRLLPYISAGITVITFILTLTNLRN</sequence>
<protein>
    <submittedName>
        <fullName evidence="18">Sugar transporter</fullName>
    </submittedName>
</protein>
<dbReference type="PROSITE" id="PS51257">
    <property type="entry name" value="PROKAR_LIPOPROTEIN"/>
    <property type="match status" value="1"/>
</dbReference>
<evidence type="ECO:0000256" key="11">
    <source>
        <dbReference type="ARBA" id="ARBA00023136"/>
    </source>
</evidence>
<organism evidence="18 19">
    <name type="scientific">Flavilitoribacter nigricans (strain ATCC 23147 / DSM 23189 / NBRC 102662 / NCIMB 1420 / SS-2)</name>
    <name type="common">Lewinella nigricans</name>
    <dbReference type="NCBI Taxonomy" id="1122177"/>
    <lineage>
        <taxon>Bacteria</taxon>
        <taxon>Pseudomonadati</taxon>
        <taxon>Bacteroidota</taxon>
        <taxon>Saprospiria</taxon>
        <taxon>Saprospirales</taxon>
        <taxon>Lewinellaceae</taxon>
        <taxon>Flavilitoribacter</taxon>
    </lineage>
</organism>
<dbReference type="GO" id="GO:0015288">
    <property type="term" value="F:porin activity"/>
    <property type="evidence" value="ECO:0007669"/>
    <property type="project" value="UniProtKB-KW"/>
</dbReference>
<dbReference type="PANTHER" id="PTHR33619:SF3">
    <property type="entry name" value="POLYSACCHARIDE EXPORT PROTEIN GFCE-RELATED"/>
    <property type="match status" value="1"/>
</dbReference>
<feature type="chain" id="PRO_5012180807" evidence="15">
    <location>
        <begin position="27"/>
        <end position="267"/>
    </location>
</feature>
<evidence type="ECO:0000256" key="9">
    <source>
        <dbReference type="ARBA" id="ARBA00023065"/>
    </source>
</evidence>
<keyword evidence="13" id="KW-0998">Cell outer membrane</keyword>
<keyword evidence="10" id="KW-0626">Porin</keyword>
<dbReference type="AlphaFoldDB" id="A0A2D0MZ57"/>
<evidence type="ECO:0000256" key="4">
    <source>
        <dbReference type="ARBA" id="ARBA00022452"/>
    </source>
</evidence>
<dbReference type="Gene3D" id="3.10.560.10">
    <property type="entry name" value="Outer membrane lipoprotein wza domain like"/>
    <property type="match status" value="1"/>
</dbReference>
<keyword evidence="14" id="KW-0449">Lipoprotein</keyword>
<dbReference type="RefSeq" id="WP_099155139.1">
    <property type="nucleotide sequence ID" value="NZ_PDUD01000054.1"/>
</dbReference>
<keyword evidence="12" id="KW-0564">Palmitate</keyword>
<keyword evidence="9" id="KW-0406">Ion transport</keyword>
<gene>
    <name evidence="18" type="ORF">CRP01_37025</name>
</gene>
<dbReference type="GO" id="GO:0009279">
    <property type="term" value="C:cell outer membrane"/>
    <property type="evidence" value="ECO:0007669"/>
    <property type="project" value="UniProtKB-SubCell"/>
</dbReference>
<evidence type="ECO:0000256" key="2">
    <source>
        <dbReference type="ARBA" id="ARBA00009450"/>
    </source>
</evidence>
<keyword evidence="7 15" id="KW-0732">Signal</keyword>
<name>A0A2D0MZ57_FLAN2</name>
<reference evidence="18 19" key="1">
    <citation type="submission" date="2017-10" db="EMBL/GenBank/DDBJ databases">
        <title>The draft genome sequence of Lewinella nigricans NBRC 102662.</title>
        <authorList>
            <person name="Wang K."/>
        </authorList>
    </citation>
    <scope>NUCLEOTIDE SEQUENCE [LARGE SCALE GENOMIC DNA]</scope>
    <source>
        <strain evidence="18 19">NBRC 102662</strain>
    </source>
</reference>
<keyword evidence="11" id="KW-0472">Membrane</keyword>
<dbReference type="InterPro" id="IPR003715">
    <property type="entry name" value="Poly_export_N"/>
</dbReference>
<evidence type="ECO:0000256" key="15">
    <source>
        <dbReference type="SAM" id="SignalP"/>
    </source>
</evidence>
<comment type="subcellular location">
    <subcellularLocation>
        <location evidence="1">Cell outer membrane</location>
        <topology evidence="1">Multi-pass membrane protein</topology>
    </subcellularLocation>
</comment>
<evidence type="ECO:0000259" key="17">
    <source>
        <dbReference type="Pfam" id="PF22461"/>
    </source>
</evidence>
<feature type="domain" description="Polysaccharide export protein N-terminal" evidence="16">
    <location>
        <begin position="48"/>
        <end position="145"/>
    </location>
</feature>
<evidence type="ECO:0000256" key="14">
    <source>
        <dbReference type="ARBA" id="ARBA00023288"/>
    </source>
</evidence>
<dbReference type="InterPro" id="IPR049712">
    <property type="entry name" value="Poly_export"/>
</dbReference>
<evidence type="ECO:0000256" key="12">
    <source>
        <dbReference type="ARBA" id="ARBA00023139"/>
    </source>
</evidence>
<feature type="signal peptide" evidence="15">
    <location>
        <begin position="1"/>
        <end position="26"/>
    </location>
</feature>
<evidence type="ECO:0000259" key="16">
    <source>
        <dbReference type="Pfam" id="PF02563"/>
    </source>
</evidence>
<dbReference type="InterPro" id="IPR054765">
    <property type="entry name" value="SLBB_dom"/>
</dbReference>
<evidence type="ECO:0000256" key="10">
    <source>
        <dbReference type="ARBA" id="ARBA00023114"/>
    </source>
</evidence>
<dbReference type="GO" id="GO:0015159">
    <property type="term" value="F:polysaccharide transmembrane transporter activity"/>
    <property type="evidence" value="ECO:0007669"/>
    <property type="project" value="InterPro"/>
</dbReference>
<keyword evidence="8" id="KW-0625">Polysaccharide transport</keyword>
<dbReference type="Pfam" id="PF22461">
    <property type="entry name" value="SLBB_2"/>
    <property type="match status" value="1"/>
</dbReference>
<keyword evidence="6" id="KW-0812">Transmembrane</keyword>
<keyword evidence="5 18" id="KW-0762">Sugar transport</keyword>
<evidence type="ECO:0000256" key="6">
    <source>
        <dbReference type="ARBA" id="ARBA00022692"/>
    </source>
</evidence>
<evidence type="ECO:0000256" key="7">
    <source>
        <dbReference type="ARBA" id="ARBA00022729"/>
    </source>
</evidence>
<dbReference type="GO" id="GO:0046930">
    <property type="term" value="C:pore complex"/>
    <property type="evidence" value="ECO:0007669"/>
    <property type="project" value="UniProtKB-KW"/>
</dbReference>
<evidence type="ECO:0000256" key="8">
    <source>
        <dbReference type="ARBA" id="ARBA00023047"/>
    </source>
</evidence>
<evidence type="ECO:0000256" key="1">
    <source>
        <dbReference type="ARBA" id="ARBA00004571"/>
    </source>
</evidence>
<dbReference type="EMBL" id="PDUD01000054">
    <property type="protein sequence ID" value="PHN01507.1"/>
    <property type="molecule type" value="Genomic_DNA"/>
</dbReference>
<keyword evidence="19" id="KW-1185">Reference proteome</keyword>
<feature type="domain" description="SLBB" evidence="17">
    <location>
        <begin position="150"/>
        <end position="228"/>
    </location>
</feature>
<evidence type="ECO:0000256" key="5">
    <source>
        <dbReference type="ARBA" id="ARBA00022597"/>
    </source>
</evidence>
<dbReference type="OrthoDB" id="662756at2"/>
<dbReference type="PANTHER" id="PTHR33619">
    <property type="entry name" value="POLYSACCHARIDE EXPORT PROTEIN GFCE-RELATED"/>
    <property type="match status" value="1"/>
</dbReference>
<evidence type="ECO:0000256" key="13">
    <source>
        <dbReference type="ARBA" id="ARBA00023237"/>
    </source>
</evidence>
<dbReference type="Proteomes" id="UP000223913">
    <property type="component" value="Unassembled WGS sequence"/>
</dbReference>
<keyword evidence="3" id="KW-0813">Transport</keyword>
<accession>A0A2D0MZ57</accession>
<evidence type="ECO:0000313" key="18">
    <source>
        <dbReference type="EMBL" id="PHN01507.1"/>
    </source>
</evidence>
<keyword evidence="4" id="KW-1134">Transmembrane beta strand</keyword>
<dbReference type="GO" id="GO:0006811">
    <property type="term" value="P:monoatomic ion transport"/>
    <property type="evidence" value="ECO:0007669"/>
    <property type="project" value="UniProtKB-KW"/>
</dbReference>
<proteinExistence type="inferred from homology"/>
<comment type="caution">
    <text evidence="18">The sequence shown here is derived from an EMBL/GenBank/DDBJ whole genome shotgun (WGS) entry which is preliminary data.</text>
</comment>
<comment type="similarity">
    <text evidence="2">Belongs to the BexD/CtrA/VexA family.</text>
</comment>
<dbReference type="Pfam" id="PF02563">
    <property type="entry name" value="Poly_export"/>
    <property type="match status" value="1"/>
</dbReference>
<evidence type="ECO:0000256" key="3">
    <source>
        <dbReference type="ARBA" id="ARBA00022448"/>
    </source>
</evidence>